<keyword evidence="2 3" id="KW-0456">Lyase</keyword>
<dbReference type="InterPro" id="IPR013785">
    <property type="entry name" value="Aldolase_TIM"/>
</dbReference>
<comment type="caution">
    <text evidence="4">The sequence shown here is derived from an EMBL/GenBank/DDBJ whole genome shotgun (WGS) entry which is preliminary data.</text>
</comment>
<dbReference type="InterPro" id="IPR002220">
    <property type="entry name" value="DapA-like"/>
</dbReference>
<dbReference type="SMART" id="SM01130">
    <property type="entry name" value="DHDPS"/>
    <property type="match status" value="1"/>
</dbReference>
<sequence>MSLFHGVSAFPITPTDAEGRCDHHALRRVLEPVARARVDSIGLLGSTGGYAYLTPDQRREVLEVALDAIGGRVPVIAGIGALRSDDATALARHAASAGAAGLLLAPVSYTPLTEEEVFQHFAAVAAATGLPLCIYNNPSTTHFTFSQRLLERLAGLPTVAGVKMPLPADGDFTAEIGRLRAALPSDFAIGYSGDWGAAESLLAGADGFFSVAAGLLPDSFLRLARAAITGDAAGTARRDAAFGALWELFREFGSLRVMFMAAREAGLTDALPPRPILPLPEAQRDRVMAAMRAAEAA</sequence>
<proteinExistence type="inferred from homology"/>
<dbReference type="PRINTS" id="PR00146">
    <property type="entry name" value="DHPICSNTHASE"/>
</dbReference>
<dbReference type="RefSeq" id="WP_305963606.1">
    <property type="nucleotide sequence ID" value="NZ_JAVAMQ010000009.1"/>
</dbReference>
<evidence type="ECO:0000256" key="1">
    <source>
        <dbReference type="ARBA" id="ARBA00007592"/>
    </source>
</evidence>
<evidence type="ECO:0000256" key="3">
    <source>
        <dbReference type="PIRNR" id="PIRNR001365"/>
    </source>
</evidence>
<protein>
    <submittedName>
        <fullName evidence="4">Dihydrodipicolinate synthase family protein</fullName>
    </submittedName>
</protein>
<dbReference type="Gene3D" id="3.20.20.70">
    <property type="entry name" value="Aldolase class I"/>
    <property type="match status" value="1"/>
</dbReference>
<keyword evidence="5" id="KW-1185">Reference proteome</keyword>
<dbReference type="EMBL" id="JAVAMQ010000009">
    <property type="protein sequence ID" value="MDP5307757.1"/>
    <property type="molecule type" value="Genomic_DNA"/>
</dbReference>
<dbReference type="Pfam" id="PF00701">
    <property type="entry name" value="DHDPS"/>
    <property type="match status" value="1"/>
</dbReference>
<comment type="similarity">
    <text evidence="1 3">Belongs to the DapA family.</text>
</comment>
<name>A0ABT9JF96_9RHOB</name>
<accession>A0ABT9JF96</accession>
<dbReference type="PANTHER" id="PTHR12128">
    <property type="entry name" value="DIHYDRODIPICOLINATE SYNTHASE"/>
    <property type="match status" value="1"/>
</dbReference>
<evidence type="ECO:0000313" key="5">
    <source>
        <dbReference type="Proteomes" id="UP001224997"/>
    </source>
</evidence>
<evidence type="ECO:0000256" key="2">
    <source>
        <dbReference type="ARBA" id="ARBA00023239"/>
    </source>
</evidence>
<organism evidence="4 5">
    <name type="scientific">Paracoccus spongiarum</name>
    <dbReference type="NCBI Taxonomy" id="3064387"/>
    <lineage>
        <taxon>Bacteria</taxon>
        <taxon>Pseudomonadati</taxon>
        <taxon>Pseudomonadota</taxon>
        <taxon>Alphaproteobacteria</taxon>
        <taxon>Rhodobacterales</taxon>
        <taxon>Paracoccaceae</taxon>
        <taxon>Paracoccus</taxon>
    </lineage>
</organism>
<dbReference type="CDD" id="cd00408">
    <property type="entry name" value="DHDPS-like"/>
    <property type="match status" value="1"/>
</dbReference>
<reference evidence="4 5" key="1">
    <citation type="submission" date="2023-08" db="EMBL/GenBank/DDBJ databases">
        <authorList>
            <person name="Park J.-S."/>
        </authorList>
    </citation>
    <scope>NUCLEOTIDE SEQUENCE [LARGE SCALE GENOMIC DNA]</scope>
    <source>
        <strain evidence="4 5">2205BS29-5</strain>
    </source>
</reference>
<gene>
    <name evidence="4" type="ORF">Q5Y72_11715</name>
</gene>
<dbReference type="SUPFAM" id="SSF51569">
    <property type="entry name" value="Aldolase"/>
    <property type="match status" value="1"/>
</dbReference>
<dbReference type="PIRSF" id="PIRSF001365">
    <property type="entry name" value="DHDPS"/>
    <property type="match status" value="1"/>
</dbReference>
<dbReference type="PANTHER" id="PTHR12128:SF66">
    <property type="entry name" value="4-HYDROXY-2-OXOGLUTARATE ALDOLASE, MITOCHONDRIAL"/>
    <property type="match status" value="1"/>
</dbReference>
<evidence type="ECO:0000313" key="4">
    <source>
        <dbReference type="EMBL" id="MDP5307757.1"/>
    </source>
</evidence>
<dbReference type="Proteomes" id="UP001224997">
    <property type="component" value="Unassembled WGS sequence"/>
</dbReference>